<evidence type="ECO:0000313" key="4">
    <source>
        <dbReference type="EMBL" id="KIA96917.1"/>
    </source>
</evidence>
<dbReference type="Pfam" id="PF00072">
    <property type="entry name" value="Response_reg"/>
    <property type="match status" value="1"/>
</dbReference>
<protein>
    <recommendedName>
        <fullName evidence="6">Chemotaxis protein CheY</fullName>
    </recommendedName>
</protein>
<dbReference type="EMBL" id="JSYN01000001">
    <property type="protein sequence ID" value="KIA96917.1"/>
    <property type="molecule type" value="Genomic_DNA"/>
</dbReference>
<dbReference type="SUPFAM" id="SSF52172">
    <property type="entry name" value="CheY-like"/>
    <property type="match status" value="1"/>
</dbReference>
<dbReference type="PANTHER" id="PTHR45526">
    <property type="entry name" value="TRANSCRIPTIONAL REGULATORY PROTEIN DPIA"/>
    <property type="match status" value="1"/>
</dbReference>
<dbReference type="RefSeq" id="WP_039470589.1">
    <property type="nucleotide sequence ID" value="NZ_JSYN01000001.1"/>
</dbReference>
<comment type="caution">
    <text evidence="4">The sequence shown here is derived from an EMBL/GenBank/DDBJ whole genome shotgun (WGS) entry which is preliminary data.</text>
</comment>
<keyword evidence="5" id="KW-1185">Reference proteome</keyword>
<dbReference type="Gene3D" id="2.40.50.1020">
    <property type="entry name" value="LytTr DNA-binding domain"/>
    <property type="match status" value="1"/>
</dbReference>
<dbReference type="InterPro" id="IPR007492">
    <property type="entry name" value="LytTR_DNA-bd_dom"/>
</dbReference>
<dbReference type="GO" id="GO:0000156">
    <property type="term" value="F:phosphorelay response regulator activity"/>
    <property type="evidence" value="ECO:0007669"/>
    <property type="project" value="TreeGrafter"/>
</dbReference>
<keyword evidence="1" id="KW-0597">Phosphoprotein</keyword>
<evidence type="ECO:0000313" key="5">
    <source>
        <dbReference type="Proteomes" id="UP000031246"/>
    </source>
</evidence>
<accession>A0A0C1FVA7</accession>
<dbReference type="PROSITE" id="PS50110">
    <property type="entry name" value="RESPONSE_REGULATORY"/>
    <property type="match status" value="1"/>
</dbReference>
<dbReference type="OrthoDB" id="9787344at2"/>
<organism evidence="4 5">
    <name type="scientific">Pedobacter kyungheensis</name>
    <dbReference type="NCBI Taxonomy" id="1069985"/>
    <lineage>
        <taxon>Bacteria</taxon>
        <taxon>Pseudomonadati</taxon>
        <taxon>Bacteroidota</taxon>
        <taxon>Sphingobacteriia</taxon>
        <taxon>Sphingobacteriales</taxon>
        <taxon>Sphingobacteriaceae</taxon>
        <taxon>Pedobacter</taxon>
    </lineage>
</organism>
<evidence type="ECO:0000259" key="3">
    <source>
        <dbReference type="PROSITE" id="PS50930"/>
    </source>
</evidence>
<dbReference type="PROSITE" id="PS50930">
    <property type="entry name" value="HTH_LYTTR"/>
    <property type="match status" value="1"/>
</dbReference>
<dbReference type="Pfam" id="PF04397">
    <property type="entry name" value="LytTR"/>
    <property type="match status" value="1"/>
</dbReference>
<dbReference type="AlphaFoldDB" id="A0A0C1FVA7"/>
<proteinExistence type="predicted"/>
<feature type="domain" description="HTH LytTR-type" evidence="3">
    <location>
        <begin position="142"/>
        <end position="237"/>
    </location>
</feature>
<dbReference type="InterPro" id="IPR001789">
    <property type="entry name" value="Sig_transdc_resp-reg_receiver"/>
</dbReference>
<gene>
    <name evidence="4" type="ORF">OC25_00450</name>
</gene>
<dbReference type="SMART" id="SM00448">
    <property type="entry name" value="REC"/>
    <property type="match status" value="1"/>
</dbReference>
<reference evidence="4 5" key="1">
    <citation type="submission" date="2014-10" db="EMBL/GenBank/DDBJ databases">
        <title>Pedobacter Kyungheensis.</title>
        <authorList>
            <person name="Anderson B.M."/>
            <person name="Newman J.D."/>
        </authorList>
    </citation>
    <scope>NUCLEOTIDE SEQUENCE [LARGE SCALE GENOMIC DNA]</scope>
    <source>
        <strain evidence="4 5">KACC 16221</strain>
    </source>
</reference>
<feature type="domain" description="Response regulatory" evidence="2">
    <location>
        <begin position="3"/>
        <end position="115"/>
    </location>
</feature>
<dbReference type="InterPro" id="IPR051271">
    <property type="entry name" value="2C-system_Tx_regulators"/>
</dbReference>
<dbReference type="SMART" id="SM00850">
    <property type="entry name" value="LytTR"/>
    <property type="match status" value="1"/>
</dbReference>
<dbReference type="GO" id="GO:0003677">
    <property type="term" value="F:DNA binding"/>
    <property type="evidence" value="ECO:0007669"/>
    <property type="project" value="InterPro"/>
</dbReference>
<evidence type="ECO:0008006" key="6">
    <source>
        <dbReference type="Google" id="ProtNLM"/>
    </source>
</evidence>
<evidence type="ECO:0000259" key="2">
    <source>
        <dbReference type="PROSITE" id="PS50110"/>
    </source>
</evidence>
<dbReference type="PANTHER" id="PTHR45526:SF1">
    <property type="entry name" value="TRANSCRIPTIONAL REGULATORY PROTEIN DCUR-RELATED"/>
    <property type="match status" value="1"/>
</dbReference>
<dbReference type="Proteomes" id="UP000031246">
    <property type="component" value="Unassembled WGS sequence"/>
</dbReference>
<evidence type="ECO:0000256" key="1">
    <source>
        <dbReference type="PROSITE-ProRule" id="PRU00169"/>
    </source>
</evidence>
<name>A0A0C1FVA7_9SPHI</name>
<dbReference type="Gene3D" id="3.40.50.2300">
    <property type="match status" value="1"/>
</dbReference>
<feature type="modified residue" description="4-aspartylphosphate" evidence="1">
    <location>
        <position position="54"/>
    </location>
</feature>
<sequence>MITCIIVDDETHAIDVLKHYIKSVNQLNLVASFTNPTEAIAFLSRQRVDLIFLDVHMPEISGIDFIQAFQYERYHFILTTAYPQYASNGFDLDIVDFLVKPIPLNRFLQAFNKLQRVIGQQKSNQNSNDIEMEYFMVKAQAKGKLVKINLCDIDYIEGMKNYVAFHHQGTRTIALITMKEIEQKLPEKYFIRVQKSFIIALSKVIALDGNRVVLKDVGSEILIGETYRQHFLDTIKKKQII</sequence>
<dbReference type="InterPro" id="IPR011006">
    <property type="entry name" value="CheY-like_superfamily"/>
</dbReference>